<dbReference type="EMBL" id="SMKU01000334">
    <property type="protein sequence ID" value="TDD68697.1"/>
    <property type="molecule type" value="Genomic_DNA"/>
</dbReference>
<organism evidence="1 2">
    <name type="scientific">Actinomadura rubrisoli</name>
    <dbReference type="NCBI Taxonomy" id="2530368"/>
    <lineage>
        <taxon>Bacteria</taxon>
        <taxon>Bacillati</taxon>
        <taxon>Actinomycetota</taxon>
        <taxon>Actinomycetes</taxon>
        <taxon>Streptosporangiales</taxon>
        <taxon>Thermomonosporaceae</taxon>
        <taxon>Actinomadura</taxon>
    </lineage>
</organism>
<gene>
    <name evidence="1" type="ORF">E1298_38145</name>
</gene>
<dbReference type="InterPro" id="IPR022536">
    <property type="entry name" value="EspC"/>
</dbReference>
<protein>
    <recommendedName>
        <fullName evidence="3">ESX-1 secretion-associated protein</fullName>
    </recommendedName>
</protein>
<dbReference type="Pfam" id="PF10824">
    <property type="entry name" value="T7SS_ESX_EspC"/>
    <property type="match status" value="1"/>
</dbReference>
<reference evidence="1 2" key="1">
    <citation type="submission" date="2019-03" db="EMBL/GenBank/DDBJ databases">
        <title>Draft genome sequences of novel Actinobacteria.</title>
        <authorList>
            <person name="Sahin N."/>
            <person name="Ay H."/>
            <person name="Saygin H."/>
        </authorList>
    </citation>
    <scope>NUCLEOTIDE SEQUENCE [LARGE SCALE GENOMIC DNA]</scope>
    <source>
        <strain evidence="1 2">H3C3</strain>
    </source>
</reference>
<evidence type="ECO:0000313" key="2">
    <source>
        <dbReference type="Proteomes" id="UP000294513"/>
    </source>
</evidence>
<accession>A0A4V2YSE1</accession>
<sequence>MEGEQMSFRVEPGALETFGTSLDGLSGDAKKAKTYVDSSQQQVDEKSGVVFGFLYTLGVLRIGDAVQKNVARLDALTATSAKELHKCAEVYRHTEKKNAERIDGIYPK</sequence>
<evidence type="ECO:0000313" key="1">
    <source>
        <dbReference type="EMBL" id="TDD68697.1"/>
    </source>
</evidence>
<dbReference type="GO" id="GO:0009306">
    <property type="term" value="P:protein secretion"/>
    <property type="evidence" value="ECO:0007669"/>
    <property type="project" value="InterPro"/>
</dbReference>
<evidence type="ECO:0008006" key="3">
    <source>
        <dbReference type="Google" id="ProtNLM"/>
    </source>
</evidence>
<dbReference type="AlphaFoldDB" id="A0A4V2YSE1"/>
<dbReference type="OrthoDB" id="4559738at2"/>
<name>A0A4V2YSE1_9ACTN</name>
<dbReference type="Proteomes" id="UP000294513">
    <property type="component" value="Unassembled WGS sequence"/>
</dbReference>
<proteinExistence type="predicted"/>
<comment type="caution">
    <text evidence="1">The sequence shown here is derived from an EMBL/GenBank/DDBJ whole genome shotgun (WGS) entry which is preliminary data.</text>
</comment>
<keyword evidence="2" id="KW-1185">Reference proteome</keyword>